<evidence type="ECO:0000313" key="2">
    <source>
        <dbReference type="EMBL" id="CEN61545.1"/>
    </source>
</evidence>
<proteinExistence type="predicted"/>
<feature type="region of interest" description="Disordered" evidence="1">
    <location>
        <begin position="1"/>
        <end position="28"/>
    </location>
</feature>
<gene>
    <name evidence="2" type="ORF">ASPCAL08199</name>
</gene>
<keyword evidence="3" id="KW-1185">Reference proteome</keyword>
<sequence>MPLWGRPPGAHLGRQTRKRGGPWVDKDRRVEEINNEAESQLNMRDDRLLVRSDGWRRSTTERDGHNHALDQSDGADYDIYEDTDTTVAYAVQLAMKDNEDWLVEKALERIRRAHAEGQKNVTLSKRELEALERKRLQEAPKPSVDTKRLSGAAWRSETATMHPPPYPLDTSVHGAWARTTGTAVSALSPQSSTTTLRSPLQPPFPGPANHAPAFLAPPPVRRPYPDDYQRMPPYPVSHSREAVRSIHSPVDALRGSPTRPTQASYADNPPRSSFVSADAPLSAPESVVSQNSEGGKASPRRRSSVNSSGDEVHIVEVMEHKVPSNSIGVAGKSRQHISRS</sequence>
<dbReference type="OMA" id="AYAFWAW"/>
<evidence type="ECO:0000313" key="3">
    <source>
        <dbReference type="Proteomes" id="UP000054771"/>
    </source>
</evidence>
<dbReference type="Proteomes" id="UP000054771">
    <property type="component" value="Unassembled WGS sequence"/>
</dbReference>
<dbReference type="EMBL" id="CDMC01000006">
    <property type="protein sequence ID" value="CEN61545.1"/>
    <property type="molecule type" value="Genomic_DNA"/>
</dbReference>
<name>A0A0U5A028_ASPCI</name>
<protein>
    <submittedName>
        <fullName evidence="2">Uncharacterized protein</fullName>
    </submittedName>
</protein>
<dbReference type="STRING" id="454130.A0A0U5A028"/>
<accession>A0A0U5A028</accession>
<feature type="compositionally biased region" description="Polar residues" evidence="1">
    <location>
        <begin position="258"/>
        <end position="275"/>
    </location>
</feature>
<dbReference type="AlphaFoldDB" id="A0A0U5A028"/>
<evidence type="ECO:0000256" key="1">
    <source>
        <dbReference type="SAM" id="MobiDB-lite"/>
    </source>
</evidence>
<dbReference type="OrthoDB" id="63113at2759"/>
<feature type="region of interest" description="Disordered" evidence="1">
    <location>
        <begin position="183"/>
        <end position="340"/>
    </location>
</feature>
<feature type="compositionally biased region" description="Polar residues" evidence="1">
    <location>
        <begin position="183"/>
        <end position="198"/>
    </location>
</feature>
<feature type="compositionally biased region" description="Basic and acidic residues" evidence="1">
    <location>
        <begin position="310"/>
        <end position="322"/>
    </location>
</feature>
<organism evidence="2 3">
    <name type="scientific">Aspergillus calidoustus</name>
    <dbReference type="NCBI Taxonomy" id="454130"/>
    <lineage>
        <taxon>Eukaryota</taxon>
        <taxon>Fungi</taxon>
        <taxon>Dikarya</taxon>
        <taxon>Ascomycota</taxon>
        <taxon>Pezizomycotina</taxon>
        <taxon>Eurotiomycetes</taxon>
        <taxon>Eurotiomycetidae</taxon>
        <taxon>Eurotiales</taxon>
        <taxon>Aspergillaceae</taxon>
        <taxon>Aspergillus</taxon>
        <taxon>Aspergillus subgen. Nidulantes</taxon>
    </lineage>
</organism>
<reference evidence="3" key="1">
    <citation type="journal article" date="2016" name="Genome Announc.">
        <title>Draft genome sequences of fungus Aspergillus calidoustus.</title>
        <authorList>
            <person name="Horn F."/>
            <person name="Linde J."/>
            <person name="Mattern D.J."/>
            <person name="Walther G."/>
            <person name="Guthke R."/>
            <person name="Scherlach K."/>
            <person name="Martin K."/>
            <person name="Brakhage A.A."/>
            <person name="Petzke L."/>
            <person name="Valiante V."/>
        </authorList>
    </citation>
    <scope>NUCLEOTIDE SEQUENCE [LARGE SCALE GENOMIC DNA]</scope>
    <source>
        <strain evidence="3">SF006504</strain>
    </source>
</reference>